<evidence type="ECO:0000313" key="3">
    <source>
        <dbReference type="Proteomes" id="UP000002358"/>
    </source>
</evidence>
<sequence length="226" mass="25492">MAFVNVLAVLYFSVLLSLSRSDDPSAIGGIGASQQQQQQLSRQKRTLVYTPTSSILLLILGLGTPLQLERESVIVGAFTKAIYTLPNNASIYTEPGVHYGREGDIRKINSTRSRWSLYKTVSQLAELYGFGDGRSCLLRAICELASSPFDVRQGLLQQLFQTFFAPSSTKEMYDEYSDREYHAAEKLGRDERHVDAERCHALYPDCRRSFLDVFSAVRRYLVPPLH</sequence>
<name>A0A7M7PYT5_NASVI</name>
<proteinExistence type="predicted"/>
<organism evidence="2 3">
    <name type="scientific">Nasonia vitripennis</name>
    <name type="common">Parasitic wasp</name>
    <dbReference type="NCBI Taxonomy" id="7425"/>
    <lineage>
        <taxon>Eukaryota</taxon>
        <taxon>Metazoa</taxon>
        <taxon>Ecdysozoa</taxon>
        <taxon>Arthropoda</taxon>
        <taxon>Hexapoda</taxon>
        <taxon>Insecta</taxon>
        <taxon>Pterygota</taxon>
        <taxon>Neoptera</taxon>
        <taxon>Endopterygota</taxon>
        <taxon>Hymenoptera</taxon>
        <taxon>Apocrita</taxon>
        <taxon>Proctotrupomorpha</taxon>
        <taxon>Chalcidoidea</taxon>
        <taxon>Pteromalidae</taxon>
        <taxon>Pteromalinae</taxon>
        <taxon>Nasonia</taxon>
    </lineage>
</organism>
<dbReference type="Proteomes" id="UP000002358">
    <property type="component" value="Chromosome 1"/>
</dbReference>
<keyword evidence="1" id="KW-0732">Signal</keyword>
<dbReference type="OrthoDB" id="8186940at2759"/>
<dbReference type="Pfam" id="PF07841">
    <property type="entry name" value="DM4_12"/>
    <property type="match status" value="1"/>
</dbReference>
<dbReference type="RefSeq" id="XP_031776741.1">
    <property type="nucleotide sequence ID" value="XM_031920881.2"/>
</dbReference>
<dbReference type="EnsemblMetazoa" id="XM_031920881">
    <property type="protein sequence ID" value="XP_031776741"/>
    <property type="gene ID" value="LOC116415748"/>
</dbReference>
<feature type="signal peptide" evidence="1">
    <location>
        <begin position="1"/>
        <end position="21"/>
    </location>
</feature>
<dbReference type="AlphaFoldDB" id="A0A7M7PYT5"/>
<accession>A0A7M7PYT5</accession>
<dbReference type="PANTHER" id="PTHR21398">
    <property type="entry name" value="AGAP007094-PA"/>
    <property type="match status" value="1"/>
</dbReference>
<evidence type="ECO:0000313" key="2">
    <source>
        <dbReference type="EnsemblMetazoa" id="XP_031776741"/>
    </source>
</evidence>
<dbReference type="InParanoid" id="A0A7M7PYT5"/>
<dbReference type="PANTHER" id="PTHR21398:SF21">
    <property type="entry name" value="AGAP004005-PA"/>
    <property type="match status" value="1"/>
</dbReference>
<dbReference type="GeneID" id="116415748"/>
<dbReference type="InterPro" id="IPR006631">
    <property type="entry name" value="DM4_12"/>
</dbReference>
<feature type="chain" id="PRO_5029645787" evidence="1">
    <location>
        <begin position="22"/>
        <end position="226"/>
    </location>
</feature>
<evidence type="ECO:0000256" key="1">
    <source>
        <dbReference type="SAM" id="SignalP"/>
    </source>
</evidence>
<keyword evidence="3" id="KW-1185">Reference proteome</keyword>
<reference evidence="2" key="1">
    <citation type="submission" date="2021-01" db="UniProtKB">
        <authorList>
            <consortium name="EnsemblMetazoa"/>
        </authorList>
    </citation>
    <scope>IDENTIFICATION</scope>
</reference>
<dbReference type="KEGG" id="nvi:116415748"/>
<protein>
    <submittedName>
        <fullName evidence="2">Uncharacterized protein</fullName>
    </submittedName>
</protein>
<dbReference type="SMART" id="SM00718">
    <property type="entry name" value="DM4_12"/>
    <property type="match status" value="1"/>
</dbReference>